<dbReference type="EMBL" id="FP476056">
    <property type="protein sequence ID" value="CAZ94324.1"/>
    <property type="molecule type" value="Genomic_DNA"/>
</dbReference>
<evidence type="ECO:0000313" key="2">
    <source>
        <dbReference type="Proteomes" id="UP000008898"/>
    </source>
</evidence>
<evidence type="ECO:0000313" key="1">
    <source>
        <dbReference type="EMBL" id="CAZ94324.1"/>
    </source>
</evidence>
<organism evidence="1 2">
    <name type="scientific">Zobellia galactanivorans (strain DSM 12802 / CCUG 47099 / CIP 106680 / NCIMB 13871 / Dsij)</name>
    <dbReference type="NCBI Taxonomy" id="63186"/>
    <lineage>
        <taxon>Bacteria</taxon>
        <taxon>Pseudomonadati</taxon>
        <taxon>Bacteroidota</taxon>
        <taxon>Flavobacteriia</taxon>
        <taxon>Flavobacteriales</taxon>
        <taxon>Flavobacteriaceae</taxon>
        <taxon>Zobellia</taxon>
    </lineage>
</organism>
<dbReference type="AlphaFoldDB" id="G0L935"/>
<accession>G0L935</accession>
<dbReference type="Proteomes" id="UP000008898">
    <property type="component" value="Chromosome"/>
</dbReference>
<reference evidence="1 2" key="2">
    <citation type="journal article" date="2012" name="Environ. Microbiol.">
        <title>Characterization of the first alginolytic operons in a marine bacterium: from their emergence in marine Flavobacteriia to their independent transfers to marine Proteobacteria and human gut Bacteroides.</title>
        <authorList>
            <person name="Thomas F."/>
            <person name="Barbeyron T."/>
            <person name="Tonon T."/>
            <person name="Genicot S."/>
            <person name="Czjzek M."/>
            <person name="Michel G."/>
        </authorList>
    </citation>
    <scope>NUCLEOTIDE SEQUENCE [LARGE SCALE GENOMIC DNA]</scope>
    <source>
        <strain evidence="2">DSM 12802 / CCUG 47099 / CIP 106680 / NCIMB 13871 / Dsij</strain>
    </source>
</reference>
<gene>
    <name evidence="1" type="ordered locus">zobellia_251</name>
</gene>
<sequence>MVWNYILKHKLFAKEHEPNIGGSFSLIPDLYLGTLFYPSFVLGEIRKV</sequence>
<keyword evidence="2" id="KW-1185">Reference proteome</keyword>
<reference evidence="2" key="1">
    <citation type="submission" date="2009-07" db="EMBL/GenBank/DDBJ databases">
        <title>Complete genome sequence of Zobellia galactanivorans Dsij.</title>
        <authorList>
            <consortium name="Genoscope - CEA"/>
        </authorList>
    </citation>
    <scope>NUCLEOTIDE SEQUENCE [LARGE SCALE GENOMIC DNA]</scope>
    <source>
        <strain evidence="2">DSM 12802 / CCUG 47099 / CIP 106680 / NCIMB 13871 / Dsij</strain>
    </source>
</reference>
<proteinExistence type="predicted"/>
<dbReference type="KEGG" id="zga:ZOBELLIA_251"/>
<name>G0L935_ZOBGA</name>
<protein>
    <submittedName>
        <fullName evidence="1">Putative membrane protein</fullName>
    </submittedName>
</protein>
<dbReference type="HOGENOM" id="CLU_3159658_0_0_10"/>
<dbReference type="STRING" id="63186.ZOBELLIA_251"/>